<evidence type="ECO:0000313" key="10">
    <source>
        <dbReference type="Proteomes" id="UP000054558"/>
    </source>
</evidence>
<dbReference type="FunFam" id="3.30.200.20:FF:000034">
    <property type="entry name" value="Kinase suppressor of Ras 1"/>
    <property type="match status" value="1"/>
</dbReference>
<feature type="compositionally biased region" description="Basic and acidic residues" evidence="7">
    <location>
        <begin position="96"/>
        <end position="109"/>
    </location>
</feature>
<dbReference type="GO" id="GO:0007165">
    <property type="term" value="P:signal transduction"/>
    <property type="evidence" value="ECO:0000318"/>
    <property type="project" value="GO_Central"/>
</dbReference>
<evidence type="ECO:0000259" key="8">
    <source>
        <dbReference type="PROSITE" id="PS50011"/>
    </source>
</evidence>
<keyword evidence="1" id="KW-0808">Transferase</keyword>
<evidence type="ECO:0000256" key="6">
    <source>
        <dbReference type="ARBA" id="ARBA00048679"/>
    </source>
</evidence>
<feature type="region of interest" description="Disordered" evidence="7">
    <location>
        <begin position="220"/>
        <end position="398"/>
    </location>
</feature>
<organism evidence="9 10">
    <name type="scientific">Klebsormidium nitens</name>
    <name type="common">Green alga</name>
    <name type="synonym">Ulothrix nitens</name>
    <dbReference type="NCBI Taxonomy" id="105231"/>
    <lineage>
        <taxon>Eukaryota</taxon>
        <taxon>Viridiplantae</taxon>
        <taxon>Streptophyta</taxon>
        <taxon>Klebsormidiophyceae</taxon>
        <taxon>Klebsormidiales</taxon>
        <taxon>Klebsormidiaceae</taxon>
        <taxon>Klebsormidium</taxon>
    </lineage>
</organism>
<feature type="domain" description="Protein kinase" evidence="8">
    <location>
        <begin position="462"/>
        <end position="722"/>
    </location>
</feature>
<keyword evidence="4" id="KW-0067">ATP-binding</keyword>
<gene>
    <name evidence="9" type="ORF">KFL_004560030</name>
</gene>
<dbReference type="EMBL" id="DF237405">
    <property type="protein sequence ID" value="GAQ88743.1"/>
    <property type="molecule type" value="Genomic_DNA"/>
</dbReference>
<feature type="compositionally biased region" description="Polar residues" evidence="7">
    <location>
        <begin position="308"/>
        <end position="328"/>
    </location>
</feature>
<dbReference type="Proteomes" id="UP000054558">
    <property type="component" value="Unassembled WGS sequence"/>
</dbReference>
<dbReference type="GO" id="GO:0005524">
    <property type="term" value="F:ATP binding"/>
    <property type="evidence" value="ECO:0007669"/>
    <property type="project" value="UniProtKB-KW"/>
</dbReference>
<accession>A0A1Y1IDT3</accession>
<evidence type="ECO:0000313" key="9">
    <source>
        <dbReference type="EMBL" id="GAQ88743.1"/>
    </source>
</evidence>
<dbReference type="CDD" id="cd13999">
    <property type="entry name" value="STKc_MAP3K-like"/>
    <property type="match status" value="1"/>
</dbReference>
<name>A0A1Y1IDT3_KLENI</name>
<dbReference type="PANTHER" id="PTHR44329">
    <property type="entry name" value="SERINE/THREONINE-PROTEIN KINASE TNNI3K-RELATED"/>
    <property type="match status" value="1"/>
</dbReference>
<dbReference type="PANTHER" id="PTHR44329:SF84">
    <property type="entry name" value="PROTEIN KINASE LIKE PROTEIN"/>
    <property type="match status" value="1"/>
</dbReference>
<dbReference type="PRINTS" id="PR00109">
    <property type="entry name" value="TYRKINASE"/>
</dbReference>
<dbReference type="Pfam" id="PF07714">
    <property type="entry name" value="PK_Tyr_Ser-Thr"/>
    <property type="match status" value="1"/>
</dbReference>
<dbReference type="AlphaFoldDB" id="A0A1Y1IDT3"/>
<keyword evidence="10" id="KW-1185">Reference proteome</keyword>
<dbReference type="GO" id="GO:0004674">
    <property type="term" value="F:protein serine/threonine kinase activity"/>
    <property type="evidence" value="ECO:0000318"/>
    <property type="project" value="GO_Central"/>
</dbReference>
<dbReference type="Gene3D" id="1.10.510.10">
    <property type="entry name" value="Transferase(Phosphotransferase) domain 1"/>
    <property type="match status" value="1"/>
</dbReference>
<feature type="region of interest" description="Disordered" evidence="7">
    <location>
        <begin position="1"/>
        <end position="208"/>
    </location>
</feature>
<reference evidence="9 10" key="1">
    <citation type="journal article" date="2014" name="Nat. Commun.">
        <title>Klebsormidium flaccidum genome reveals primary factors for plant terrestrial adaptation.</title>
        <authorList>
            <person name="Hori K."/>
            <person name="Maruyama F."/>
            <person name="Fujisawa T."/>
            <person name="Togashi T."/>
            <person name="Yamamoto N."/>
            <person name="Seo M."/>
            <person name="Sato S."/>
            <person name="Yamada T."/>
            <person name="Mori H."/>
            <person name="Tajima N."/>
            <person name="Moriyama T."/>
            <person name="Ikeuchi M."/>
            <person name="Watanabe M."/>
            <person name="Wada H."/>
            <person name="Kobayashi K."/>
            <person name="Saito M."/>
            <person name="Masuda T."/>
            <person name="Sasaki-Sekimoto Y."/>
            <person name="Mashiguchi K."/>
            <person name="Awai K."/>
            <person name="Shimojima M."/>
            <person name="Masuda S."/>
            <person name="Iwai M."/>
            <person name="Nobusawa T."/>
            <person name="Narise T."/>
            <person name="Kondo S."/>
            <person name="Saito H."/>
            <person name="Sato R."/>
            <person name="Murakawa M."/>
            <person name="Ihara Y."/>
            <person name="Oshima-Yamada Y."/>
            <person name="Ohtaka K."/>
            <person name="Satoh M."/>
            <person name="Sonobe K."/>
            <person name="Ishii M."/>
            <person name="Ohtani R."/>
            <person name="Kanamori-Sato M."/>
            <person name="Honoki R."/>
            <person name="Miyazaki D."/>
            <person name="Mochizuki H."/>
            <person name="Umetsu J."/>
            <person name="Higashi K."/>
            <person name="Shibata D."/>
            <person name="Kamiya Y."/>
            <person name="Sato N."/>
            <person name="Nakamura Y."/>
            <person name="Tabata S."/>
            <person name="Ida S."/>
            <person name="Kurokawa K."/>
            <person name="Ohta H."/>
        </authorList>
    </citation>
    <scope>NUCLEOTIDE SEQUENCE [LARGE SCALE GENOMIC DNA]</scope>
    <source>
        <strain evidence="9 10">NIES-2285</strain>
    </source>
</reference>
<evidence type="ECO:0000256" key="4">
    <source>
        <dbReference type="ARBA" id="ARBA00022840"/>
    </source>
</evidence>
<feature type="compositionally biased region" description="Basic residues" evidence="7">
    <location>
        <begin position="247"/>
        <end position="258"/>
    </location>
</feature>
<evidence type="ECO:0000256" key="5">
    <source>
        <dbReference type="ARBA" id="ARBA00047899"/>
    </source>
</evidence>
<dbReference type="InterPro" id="IPR001245">
    <property type="entry name" value="Ser-Thr/Tyr_kinase_cat_dom"/>
</dbReference>
<dbReference type="Gene3D" id="3.30.200.20">
    <property type="entry name" value="Phosphorylase Kinase, domain 1"/>
    <property type="match status" value="1"/>
</dbReference>
<dbReference type="PROSITE" id="PS50011">
    <property type="entry name" value="PROTEIN_KINASE_DOM"/>
    <property type="match status" value="1"/>
</dbReference>
<protein>
    <submittedName>
        <fullName evidence="9">Protein kinase superfamily protein</fullName>
    </submittedName>
</protein>
<evidence type="ECO:0000256" key="1">
    <source>
        <dbReference type="ARBA" id="ARBA00022679"/>
    </source>
</evidence>
<dbReference type="OMA" id="NGPSYHD"/>
<evidence type="ECO:0000256" key="7">
    <source>
        <dbReference type="SAM" id="MobiDB-lite"/>
    </source>
</evidence>
<keyword evidence="3 9" id="KW-0418">Kinase</keyword>
<dbReference type="InterPro" id="IPR051681">
    <property type="entry name" value="Ser/Thr_Kinases-Pseudokinases"/>
</dbReference>
<dbReference type="InterPro" id="IPR011009">
    <property type="entry name" value="Kinase-like_dom_sf"/>
</dbReference>
<evidence type="ECO:0000256" key="3">
    <source>
        <dbReference type="ARBA" id="ARBA00022777"/>
    </source>
</evidence>
<dbReference type="STRING" id="105231.A0A1Y1IDT3"/>
<dbReference type="InterPro" id="IPR008271">
    <property type="entry name" value="Ser/Thr_kinase_AS"/>
</dbReference>
<dbReference type="InterPro" id="IPR000719">
    <property type="entry name" value="Prot_kinase_dom"/>
</dbReference>
<comment type="catalytic activity">
    <reaction evidence="6">
        <text>L-seryl-[protein] + ATP = O-phospho-L-seryl-[protein] + ADP + H(+)</text>
        <dbReference type="Rhea" id="RHEA:17989"/>
        <dbReference type="Rhea" id="RHEA-COMP:9863"/>
        <dbReference type="Rhea" id="RHEA-COMP:11604"/>
        <dbReference type="ChEBI" id="CHEBI:15378"/>
        <dbReference type="ChEBI" id="CHEBI:29999"/>
        <dbReference type="ChEBI" id="CHEBI:30616"/>
        <dbReference type="ChEBI" id="CHEBI:83421"/>
        <dbReference type="ChEBI" id="CHEBI:456216"/>
        <dbReference type="EC" id="2.7.11.1"/>
    </reaction>
</comment>
<dbReference type="SMART" id="SM00220">
    <property type="entry name" value="S_TKc"/>
    <property type="match status" value="1"/>
</dbReference>
<feature type="compositionally biased region" description="Low complexity" evidence="7">
    <location>
        <begin position="380"/>
        <end position="393"/>
    </location>
</feature>
<comment type="catalytic activity">
    <reaction evidence="5">
        <text>L-threonyl-[protein] + ATP = O-phospho-L-threonyl-[protein] + ADP + H(+)</text>
        <dbReference type="Rhea" id="RHEA:46608"/>
        <dbReference type="Rhea" id="RHEA-COMP:11060"/>
        <dbReference type="Rhea" id="RHEA-COMP:11605"/>
        <dbReference type="ChEBI" id="CHEBI:15378"/>
        <dbReference type="ChEBI" id="CHEBI:30013"/>
        <dbReference type="ChEBI" id="CHEBI:30616"/>
        <dbReference type="ChEBI" id="CHEBI:61977"/>
        <dbReference type="ChEBI" id="CHEBI:456216"/>
        <dbReference type="EC" id="2.7.11.1"/>
    </reaction>
</comment>
<feature type="compositionally biased region" description="Low complexity" evidence="7">
    <location>
        <begin position="148"/>
        <end position="190"/>
    </location>
</feature>
<feature type="compositionally biased region" description="Polar residues" evidence="7">
    <location>
        <begin position="55"/>
        <end position="82"/>
    </location>
</feature>
<proteinExistence type="predicted"/>
<dbReference type="OrthoDB" id="4062651at2759"/>
<feature type="compositionally biased region" description="Basic and acidic residues" evidence="7">
    <location>
        <begin position="230"/>
        <end position="246"/>
    </location>
</feature>
<dbReference type="SUPFAM" id="SSF56112">
    <property type="entry name" value="Protein kinase-like (PK-like)"/>
    <property type="match status" value="1"/>
</dbReference>
<dbReference type="PROSITE" id="PS00108">
    <property type="entry name" value="PROTEIN_KINASE_ST"/>
    <property type="match status" value="1"/>
</dbReference>
<evidence type="ECO:0000256" key="2">
    <source>
        <dbReference type="ARBA" id="ARBA00022741"/>
    </source>
</evidence>
<sequence>MTSAPPVGEEAGAPRVVAGQERPPELGRSLSLRTRRQGLAVSDLVIPGKGLAHSPASQATGGQGLTQSQAQAPFSSPDTSAPANGPPEPDAGGASLEERRLRTWAEAHGLEGPGSDRLWESAVVSARELPRAGSGGDSATGDPPPSARLGRLWRSLTRRTSSWVESPGGPKEGSAPPAAEAPSPEKPGAARMQEEERRSAALSPGLAPAERLLLAEGARRLSGLSRMRNRARERNEQAQAHRLDRALHRRALRAHSHPRTGLASPDPGPAVPKTAPAAAWPGGLPRTQSAPSWAPTPHYPMSGPLLWSSDTSADQPTAGPASTPSSEGPSLGRGDGPRGAPAVAAAKKSPLGLPPATAPGPSVEGSEDSVRDGGSGGSPGRSSPSAGSSRDGGTSYATGVSLEPLLRSSSGLFLPWGSASLRDSPDGREGEGGAGAEAGVSPAAWRGLPLEARLHTIDVKQLFLGAEVAAGAFGRIFRGQYKKREVAVKVLRMTASQEAADAMAHQFQNEVGILSQLEHPNIVKFVGAYCCPPVRTLVMEYCRGGSVRHWLRLRRGQLIPPLQLLDMAADIAHAGAYLHSQGIVHRDLKTENLLFTADGTIKLADFGEAVRLGPAGTARGEIGTYRWMAPEVLAGKAYGGAADVYSFALVLWELLTLQLPFPDMTGIQAAFAVVAREARPPVPAHCPPGLARLMTACWAGNPRRRPTFDDVLAMLARAAPELEQEDEGGPRTGRTARCC</sequence>
<keyword evidence="2" id="KW-0547">Nucleotide-binding</keyword>